<evidence type="ECO:0000313" key="2">
    <source>
        <dbReference type="Proteomes" id="UP000177501"/>
    </source>
</evidence>
<dbReference type="EMBL" id="MGHA01000009">
    <property type="protein sequence ID" value="OGM61137.1"/>
    <property type="molecule type" value="Genomic_DNA"/>
</dbReference>
<evidence type="ECO:0000313" key="1">
    <source>
        <dbReference type="EMBL" id="OGM61137.1"/>
    </source>
</evidence>
<protein>
    <submittedName>
        <fullName evidence="1">Uncharacterized protein</fullName>
    </submittedName>
</protein>
<sequence>MVEIDPNCIDQDISIGIGNEEAEEGENDILKFPLEVEERMPLQMRSWVYGVYKGEINLSEQNHTGEIRKYYEQFIESNSVQERVVAGYQLIHYMHETGALDDEQFKNVIHDYRERSTKGRGITNRGLTSFTVIGE</sequence>
<dbReference type="Proteomes" id="UP000177501">
    <property type="component" value="Unassembled WGS sequence"/>
</dbReference>
<organism evidence="1 2">
    <name type="scientific">Candidatus Woesebacteria bacterium RIFCSPLOWO2_01_FULL_37_19</name>
    <dbReference type="NCBI Taxonomy" id="1802514"/>
    <lineage>
        <taxon>Bacteria</taxon>
        <taxon>Candidatus Woeseibacteriota</taxon>
    </lineage>
</organism>
<reference evidence="1 2" key="1">
    <citation type="journal article" date="2016" name="Nat. Commun.">
        <title>Thousands of microbial genomes shed light on interconnected biogeochemical processes in an aquifer system.</title>
        <authorList>
            <person name="Anantharaman K."/>
            <person name="Brown C.T."/>
            <person name="Hug L.A."/>
            <person name="Sharon I."/>
            <person name="Castelle C.J."/>
            <person name="Probst A.J."/>
            <person name="Thomas B.C."/>
            <person name="Singh A."/>
            <person name="Wilkins M.J."/>
            <person name="Karaoz U."/>
            <person name="Brodie E.L."/>
            <person name="Williams K.H."/>
            <person name="Hubbard S.S."/>
            <person name="Banfield J.F."/>
        </authorList>
    </citation>
    <scope>NUCLEOTIDE SEQUENCE [LARGE SCALE GENOMIC DNA]</scope>
</reference>
<name>A0A1F8BAR6_9BACT</name>
<comment type="caution">
    <text evidence="1">The sequence shown here is derived from an EMBL/GenBank/DDBJ whole genome shotgun (WGS) entry which is preliminary data.</text>
</comment>
<accession>A0A1F8BAR6</accession>
<gene>
    <name evidence="1" type="ORF">A2955_01410</name>
</gene>
<dbReference type="STRING" id="1802514.A2955_01410"/>
<proteinExistence type="predicted"/>
<dbReference type="AlphaFoldDB" id="A0A1F8BAR6"/>